<keyword evidence="3" id="KW-0862">Zinc</keyword>
<evidence type="ECO:0000256" key="3">
    <source>
        <dbReference type="ARBA" id="ARBA00022833"/>
    </source>
</evidence>
<dbReference type="GO" id="GO:0008270">
    <property type="term" value="F:zinc ion binding"/>
    <property type="evidence" value="ECO:0007669"/>
    <property type="project" value="UniProtKB-KW"/>
</dbReference>
<keyword evidence="2" id="KW-0863">Zinc-finger</keyword>
<organism evidence="7 8">
    <name type="scientific">Agreia bicolorata</name>
    <dbReference type="NCBI Taxonomy" id="110935"/>
    <lineage>
        <taxon>Bacteria</taxon>
        <taxon>Bacillati</taxon>
        <taxon>Actinomycetota</taxon>
        <taxon>Actinomycetes</taxon>
        <taxon>Micrococcales</taxon>
        <taxon>Microbacteriaceae</taxon>
        <taxon>Agreia</taxon>
    </lineage>
</organism>
<dbReference type="SUPFAM" id="SSF57716">
    <property type="entry name" value="Glucocorticoid receptor-like (DNA-binding domain)"/>
    <property type="match status" value="1"/>
</dbReference>
<dbReference type="InterPro" id="IPR000962">
    <property type="entry name" value="Znf_DskA_TraR"/>
</dbReference>
<evidence type="ECO:0000256" key="4">
    <source>
        <dbReference type="PROSITE-ProRule" id="PRU00510"/>
    </source>
</evidence>
<feature type="domain" description="Zinc finger DksA/TraR C4-type" evidence="6">
    <location>
        <begin position="97"/>
        <end position="132"/>
    </location>
</feature>
<feature type="zinc finger region" description="dksA C4-type" evidence="4">
    <location>
        <begin position="102"/>
        <end position="126"/>
    </location>
</feature>
<sequence length="132" mass="14334">MNTVQSRASEPALSDAELRLLEARLRERRLEIDSELGGLAQTLHDVREARGAESVDDEHDPEGPTLSSEWSRIHGVHGELAASSEAVDAALDRITAGNYSVCERCGLPIGFARLEARPEATLCIICARAAER</sequence>
<dbReference type="PROSITE" id="PS51128">
    <property type="entry name" value="ZF_DKSA_2"/>
    <property type="match status" value="1"/>
</dbReference>
<name>A0A1T4Y9W6_9MICO</name>
<dbReference type="Gene3D" id="1.20.120.910">
    <property type="entry name" value="DksA, coiled-coil domain"/>
    <property type="match status" value="1"/>
</dbReference>
<evidence type="ECO:0000256" key="2">
    <source>
        <dbReference type="ARBA" id="ARBA00022771"/>
    </source>
</evidence>
<accession>A0A1T4Y9W6</accession>
<evidence type="ECO:0000256" key="1">
    <source>
        <dbReference type="ARBA" id="ARBA00022723"/>
    </source>
</evidence>
<evidence type="ECO:0000259" key="6">
    <source>
        <dbReference type="Pfam" id="PF01258"/>
    </source>
</evidence>
<dbReference type="Proteomes" id="UP000189735">
    <property type="component" value="Unassembled WGS sequence"/>
</dbReference>
<feature type="region of interest" description="Disordered" evidence="5">
    <location>
        <begin position="47"/>
        <end position="70"/>
    </location>
</feature>
<dbReference type="AlphaFoldDB" id="A0A1T4Y9W6"/>
<dbReference type="PROSITE" id="PS01102">
    <property type="entry name" value="ZF_DKSA_1"/>
    <property type="match status" value="1"/>
</dbReference>
<protein>
    <submittedName>
        <fullName evidence="7">Transcriptional regulator, TraR/DksA family</fullName>
    </submittedName>
</protein>
<dbReference type="InterPro" id="IPR020458">
    <property type="entry name" value="Znf_DskA_TraR_CS"/>
</dbReference>
<evidence type="ECO:0000313" key="7">
    <source>
        <dbReference type="EMBL" id="SKA98308.1"/>
    </source>
</evidence>
<dbReference type="EMBL" id="FUYG01000006">
    <property type="protein sequence ID" value="SKA98308.1"/>
    <property type="molecule type" value="Genomic_DNA"/>
</dbReference>
<dbReference type="PANTHER" id="PTHR33823:SF2">
    <property type="entry name" value="RNA POLYMERASE-BINDING TRANSCRIPTION FACTOR DKSA"/>
    <property type="match status" value="1"/>
</dbReference>
<keyword evidence="1" id="KW-0479">Metal-binding</keyword>
<evidence type="ECO:0000313" key="8">
    <source>
        <dbReference type="Proteomes" id="UP000189735"/>
    </source>
</evidence>
<dbReference type="PANTHER" id="PTHR33823">
    <property type="entry name" value="RNA POLYMERASE-BINDING TRANSCRIPTION FACTOR DKSA-RELATED"/>
    <property type="match status" value="1"/>
</dbReference>
<reference evidence="8" key="1">
    <citation type="submission" date="2017-02" db="EMBL/GenBank/DDBJ databases">
        <authorList>
            <person name="Varghese N."/>
            <person name="Submissions S."/>
        </authorList>
    </citation>
    <scope>NUCLEOTIDE SEQUENCE [LARGE SCALE GENOMIC DNA]</scope>
    <source>
        <strain evidence="8">VKM Ac-2052</strain>
    </source>
</reference>
<gene>
    <name evidence="7" type="ORF">SAMN06295879_2562</name>
</gene>
<proteinExistence type="predicted"/>
<evidence type="ECO:0000256" key="5">
    <source>
        <dbReference type="SAM" id="MobiDB-lite"/>
    </source>
</evidence>
<dbReference type="Pfam" id="PF01258">
    <property type="entry name" value="zf-dskA_traR"/>
    <property type="match status" value="1"/>
</dbReference>